<keyword evidence="6" id="KW-0472">Membrane</keyword>
<feature type="domain" description="PDZ" evidence="7">
    <location>
        <begin position="393"/>
        <end position="494"/>
    </location>
</feature>
<evidence type="ECO:0000256" key="1">
    <source>
        <dbReference type="ARBA" id="ARBA00010541"/>
    </source>
</evidence>
<dbReference type="InterPro" id="IPR009003">
    <property type="entry name" value="Peptidase_S1_PA"/>
</dbReference>
<evidence type="ECO:0000256" key="2">
    <source>
        <dbReference type="ARBA" id="ARBA00022670"/>
    </source>
</evidence>
<dbReference type="GO" id="GO:0004252">
    <property type="term" value="F:serine-type endopeptidase activity"/>
    <property type="evidence" value="ECO:0007669"/>
    <property type="project" value="InterPro"/>
</dbReference>
<dbReference type="Pfam" id="PF13180">
    <property type="entry name" value="PDZ_2"/>
    <property type="match status" value="1"/>
</dbReference>
<feature type="region of interest" description="Disordered" evidence="5">
    <location>
        <begin position="1"/>
        <end position="124"/>
    </location>
</feature>
<evidence type="ECO:0000256" key="3">
    <source>
        <dbReference type="ARBA" id="ARBA00022801"/>
    </source>
</evidence>
<dbReference type="Proteomes" id="UP000183263">
    <property type="component" value="Unassembled WGS sequence"/>
</dbReference>
<dbReference type="Gene3D" id="2.30.42.10">
    <property type="match status" value="1"/>
</dbReference>
<dbReference type="InterPro" id="IPR043504">
    <property type="entry name" value="Peptidase_S1_PA_chymotrypsin"/>
</dbReference>
<keyword evidence="2 8" id="KW-0645">Protease</keyword>
<evidence type="ECO:0000256" key="4">
    <source>
        <dbReference type="ARBA" id="ARBA00022825"/>
    </source>
</evidence>
<name>A0A1G7ZAL8_9NOCA</name>
<feature type="transmembrane region" description="Helical" evidence="6">
    <location>
        <begin position="162"/>
        <end position="183"/>
    </location>
</feature>
<dbReference type="PRINTS" id="PR00834">
    <property type="entry name" value="PROTEASES2C"/>
</dbReference>
<keyword evidence="6" id="KW-0812">Transmembrane</keyword>
<comment type="similarity">
    <text evidence="1">Belongs to the peptidase S1C family.</text>
</comment>
<accession>A0A1G7ZAL8</accession>
<dbReference type="Gene3D" id="2.40.10.10">
    <property type="entry name" value="Trypsin-like serine proteases"/>
    <property type="match status" value="2"/>
</dbReference>
<evidence type="ECO:0000256" key="5">
    <source>
        <dbReference type="SAM" id="MobiDB-lite"/>
    </source>
</evidence>
<dbReference type="GO" id="GO:0006508">
    <property type="term" value="P:proteolysis"/>
    <property type="evidence" value="ECO:0007669"/>
    <property type="project" value="UniProtKB-KW"/>
</dbReference>
<gene>
    <name evidence="8" type="ORF">SAMN05444695_10157</name>
</gene>
<keyword evidence="9" id="KW-1185">Reference proteome</keyword>
<dbReference type="InterPro" id="IPR051201">
    <property type="entry name" value="Chloro_Bact_Ser_Proteases"/>
</dbReference>
<keyword evidence="3" id="KW-0378">Hydrolase</keyword>
<dbReference type="Pfam" id="PF13365">
    <property type="entry name" value="Trypsin_2"/>
    <property type="match status" value="1"/>
</dbReference>
<evidence type="ECO:0000313" key="9">
    <source>
        <dbReference type="Proteomes" id="UP000183263"/>
    </source>
</evidence>
<dbReference type="SUPFAM" id="SSF50156">
    <property type="entry name" value="PDZ domain-like"/>
    <property type="match status" value="1"/>
</dbReference>
<evidence type="ECO:0000313" key="8">
    <source>
        <dbReference type="EMBL" id="SDH05781.1"/>
    </source>
</evidence>
<dbReference type="AlphaFoldDB" id="A0A1G7ZAL8"/>
<protein>
    <submittedName>
        <fullName evidence="8">Serine protease, S1-C subfamily, contains C-terminal PDZ domain</fullName>
    </submittedName>
</protein>
<dbReference type="SUPFAM" id="SSF50494">
    <property type="entry name" value="Trypsin-like serine proteases"/>
    <property type="match status" value="1"/>
</dbReference>
<dbReference type="InterPro" id="IPR036034">
    <property type="entry name" value="PDZ_sf"/>
</dbReference>
<dbReference type="InterPro" id="IPR001940">
    <property type="entry name" value="Peptidase_S1C"/>
</dbReference>
<evidence type="ECO:0000256" key="6">
    <source>
        <dbReference type="SAM" id="Phobius"/>
    </source>
</evidence>
<proteinExistence type="inferred from homology"/>
<dbReference type="PANTHER" id="PTHR43343:SF3">
    <property type="entry name" value="PROTEASE DO-LIKE 8, CHLOROPLASTIC"/>
    <property type="match status" value="1"/>
</dbReference>
<evidence type="ECO:0000259" key="7">
    <source>
        <dbReference type="SMART" id="SM00228"/>
    </source>
</evidence>
<organism evidence="8 9">
    <name type="scientific">Rhodococcus triatomae</name>
    <dbReference type="NCBI Taxonomy" id="300028"/>
    <lineage>
        <taxon>Bacteria</taxon>
        <taxon>Bacillati</taxon>
        <taxon>Actinomycetota</taxon>
        <taxon>Actinomycetes</taxon>
        <taxon>Mycobacteriales</taxon>
        <taxon>Nocardiaceae</taxon>
        <taxon>Rhodococcus</taxon>
    </lineage>
</organism>
<dbReference type="PANTHER" id="PTHR43343">
    <property type="entry name" value="PEPTIDASE S12"/>
    <property type="match status" value="1"/>
</dbReference>
<feature type="compositionally biased region" description="Basic and acidic residues" evidence="5">
    <location>
        <begin position="27"/>
        <end position="57"/>
    </location>
</feature>
<dbReference type="FunFam" id="2.40.10.10:FF:000001">
    <property type="entry name" value="Periplasmic serine protease DegS"/>
    <property type="match status" value="1"/>
</dbReference>
<dbReference type="EMBL" id="FNDN01000001">
    <property type="protein sequence ID" value="SDH05781.1"/>
    <property type="molecule type" value="Genomic_DNA"/>
</dbReference>
<sequence length="506" mass="51116">MTAETKGDAPSTWAGGADDAGKTAITRPEDAPRLEPRPVYRPPVDDAAARVFGRPDDVAGSFAPEAARRSTPEVRTAAPDAVLAEAYGRPPGAVDTLQRDPDASSDAESEEPQAPADPWRDPEAGVVLGAPAATAAIPEQAPAPQLSAREVLFGGKVAPRALAVLGGVALLIGVLGGLVAAAITADRSSLTSQRVTLAQTGDDQMGSSNVAQVADAVLPAVVSIQVASGDQGSTGSGVVVDGDGYIVTNNHVISSAATAPDGATISVIFSDGTKTQAEIVGRDTKMDLAVLKVAADNLTVAELGRSGDVRVGDDVVAVGSPLGLSKTVTAGIVSALNRPMRLSGQGTDTNAVIDAVQTDASINHGNSGGALVDSEGRVIGINTAMLSETGGSVGLGFAIPIDDVAAISQALIRDGVMHHPDIGVNARTVVNDATSGAEVANVREGSPAANAGIVERDVIVRVGDRQVTSADELAVAINLQQIGEPTTVQLVREGRNVEVQVTPVSD</sequence>
<reference evidence="8 9" key="1">
    <citation type="submission" date="2016-10" db="EMBL/GenBank/DDBJ databases">
        <authorList>
            <person name="de Groot N.N."/>
        </authorList>
    </citation>
    <scope>NUCLEOTIDE SEQUENCE [LARGE SCALE GENOMIC DNA]</scope>
    <source>
        <strain evidence="8 9">DSM 44892</strain>
    </source>
</reference>
<keyword evidence="4" id="KW-0720">Serine protease</keyword>
<keyword evidence="6" id="KW-1133">Transmembrane helix</keyword>
<dbReference type="InterPro" id="IPR001478">
    <property type="entry name" value="PDZ"/>
</dbReference>
<dbReference type="SMART" id="SM00228">
    <property type="entry name" value="PDZ"/>
    <property type="match status" value="1"/>
</dbReference>